<feature type="transmembrane region" description="Helical" evidence="5">
    <location>
        <begin position="284"/>
        <end position="304"/>
    </location>
</feature>
<organism evidence="6 7">
    <name type="scientific">Pythium insidiosum</name>
    <name type="common">Pythiosis disease agent</name>
    <dbReference type="NCBI Taxonomy" id="114742"/>
    <lineage>
        <taxon>Eukaryota</taxon>
        <taxon>Sar</taxon>
        <taxon>Stramenopiles</taxon>
        <taxon>Oomycota</taxon>
        <taxon>Peronosporomycetes</taxon>
        <taxon>Pythiales</taxon>
        <taxon>Pythiaceae</taxon>
        <taxon>Pythium</taxon>
    </lineage>
</organism>
<feature type="transmembrane region" description="Helical" evidence="5">
    <location>
        <begin position="198"/>
        <end position="225"/>
    </location>
</feature>
<feature type="transmembrane region" description="Helical" evidence="5">
    <location>
        <begin position="114"/>
        <end position="139"/>
    </location>
</feature>
<dbReference type="Proteomes" id="UP001209570">
    <property type="component" value="Unassembled WGS sequence"/>
</dbReference>
<evidence type="ECO:0000256" key="5">
    <source>
        <dbReference type="SAM" id="Phobius"/>
    </source>
</evidence>
<evidence type="ECO:0000256" key="3">
    <source>
        <dbReference type="ARBA" id="ARBA00022989"/>
    </source>
</evidence>
<dbReference type="InterPro" id="IPR008521">
    <property type="entry name" value="Mg_trans_NIPA"/>
</dbReference>
<comment type="caution">
    <text evidence="6">The sequence shown here is derived from an EMBL/GenBank/DDBJ whole genome shotgun (WGS) entry which is preliminary data.</text>
</comment>
<keyword evidence="3 5" id="KW-1133">Transmembrane helix</keyword>
<evidence type="ECO:0000313" key="6">
    <source>
        <dbReference type="EMBL" id="KAJ0400151.1"/>
    </source>
</evidence>
<evidence type="ECO:0000313" key="7">
    <source>
        <dbReference type="Proteomes" id="UP001209570"/>
    </source>
</evidence>
<accession>A0AAD5M0Q7</accession>
<dbReference type="PANTHER" id="PTHR12570:SF9">
    <property type="entry name" value="MAGNESIUM TRANSPORTER NIPA8-RELATED"/>
    <property type="match status" value="1"/>
</dbReference>
<protein>
    <submittedName>
        <fullName evidence="6">Uncharacterized protein</fullName>
    </submittedName>
</protein>
<evidence type="ECO:0000256" key="1">
    <source>
        <dbReference type="ARBA" id="ARBA00004141"/>
    </source>
</evidence>
<feature type="transmembrane region" description="Helical" evidence="5">
    <location>
        <begin position="75"/>
        <end position="94"/>
    </location>
</feature>
<dbReference type="GO" id="GO:0016020">
    <property type="term" value="C:membrane"/>
    <property type="evidence" value="ECO:0007669"/>
    <property type="project" value="UniProtKB-SubCell"/>
</dbReference>
<keyword evidence="4 5" id="KW-0472">Membrane</keyword>
<keyword evidence="2 5" id="KW-0812">Transmembrane</keyword>
<sequence>MVAPTARNASAMALLPPIGSSFDGSGDDDANNALYKWIGLGIVVGSAVLSNLGVNVQKLSHVREEELPMTQRRVYYTRPIWIIGMILIVLGAIGDFEALGLSWLRSAEVVPLIFWQHLTLTDILGTSLIIIGVVLSTVVNQPDAKMTLDELERQFFQPSFLVYLGVMMVILGVMFGEIQTISRLPRRHNEEKHRLLPFFYATASGIFGSFSVLLAKCASILLILTFSGENQFVYFTTYLFVGGMIMTLVLQTDLLNRAIMTGDTVSVFPMFQCFWIGKYKNFTVFEWICLPAALGLIIWGIYLLSKHGEEDLAHLMGNGQGVGASPVLARKSSHFAGGHFGALMPLSPTHRASFLLSQHSKLFDEIKDENTPLKAEKTALIEDDQEQFQAHQRIVV</sequence>
<proteinExistence type="predicted"/>
<keyword evidence="7" id="KW-1185">Reference proteome</keyword>
<dbReference type="PANTHER" id="PTHR12570">
    <property type="match status" value="1"/>
</dbReference>
<dbReference type="EMBL" id="JAKCXM010000161">
    <property type="protein sequence ID" value="KAJ0400151.1"/>
    <property type="molecule type" value="Genomic_DNA"/>
</dbReference>
<evidence type="ECO:0000256" key="2">
    <source>
        <dbReference type="ARBA" id="ARBA00022692"/>
    </source>
</evidence>
<evidence type="ECO:0000256" key="4">
    <source>
        <dbReference type="ARBA" id="ARBA00023136"/>
    </source>
</evidence>
<feature type="transmembrane region" description="Helical" evidence="5">
    <location>
        <begin position="34"/>
        <end position="54"/>
    </location>
</feature>
<reference evidence="6" key="1">
    <citation type="submission" date="2021-12" db="EMBL/GenBank/DDBJ databases">
        <title>Prjna785345.</title>
        <authorList>
            <person name="Rujirawat T."/>
            <person name="Krajaejun T."/>
        </authorList>
    </citation>
    <scope>NUCLEOTIDE SEQUENCE</scope>
    <source>
        <strain evidence="6">Pi057C3</strain>
    </source>
</reference>
<feature type="transmembrane region" description="Helical" evidence="5">
    <location>
        <begin position="232"/>
        <end position="250"/>
    </location>
</feature>
<dbReference type="AlphaFoldDB" id="A0AAD5M0Q7"/>
<feature type="transmembrane region" description="Helical" evidence="5">
    <location>
        <begin position="160"/>
        <end position="178"/>
    </location>
</feature>
<dbReference type="GO" id="GO:0015095">
    <property type="term" value="F:magnesium ion transmembrane transporter activity"/>
    <property type="evidence" value="ECO:0007669"/>
    <property type="project" value="InterPro"/>
</dbReference>
<gene>
    <name evidence="6" type="ORF">P43SY_007170</name>
</gene>
<comment type="subcellular location">
    <subcellularLocation>
        <location evidence="1">Membrane</location>
        <topology evidence="1">Multi-pass membrane protein</topology>
    </subcellularLocation>
</comment>
<name>A0AAD5M0Q7_PYTIN</name>
<dbReference type="Pfam" id="PF05653">
    <property type="entry name" value="Mg_trans_NIPA"/>
    <property type="match status" value="1"/>
</dbReference>